<sequence>MAFKREVKPSGGCNWRSDSPNERPLVHFFKIILPCILDYKKLRIPNKFVRRYGEELSGVAKVIVPSGHAWEIGLTKDQSNIWFDEGWQKFVEHHSIRFGYLLVFAYRGCCNFSVLIFDMSGCEIQYPCPSVGPTSAKKTNYDLNGFGRKGKSSERHNASAEQNLGMKRRRRCISVQQSQNLKQFSDKTSEKFVKEVDAEIIDLEDDRESRKEKMNYHRMSRTCRPLLNEIKDRGIVAGIPARAFPERSRVIRPVKKVEPESPSFKVTLKPYNIHKHLLYVPCGFARRHLLGGPAVIKLKVSNERYWPVQVVRHEHRRVTLTKGWSKFIGENDLVEGDVCTFELVEDNGSLLKVTVSRDEPCRNSHFTKARAGAHHFNPFIVAIRHCLLFLSAYKLLEYYIDFQQRIDVLISMMLPCSNSPKTTAMATRKEVRPPRSLQADQSPSWHFFKIITQSTLKDKKLRIPNKFARKFGEELSDVAKVVLPNGHSWQIGLTKANNSVSFDDGWLQFLEHHSVGYGHLLVFGYRGCSNFNALIFDKTACEIPYHRCRGGTSGGKINYDEKCSLYDVDVMKDEGTIESIDSQYCCALESGVFDEDAGESRQKHPSKPPPSENNAQERPCFERSGDKRGKIPVMKEHIVMAELDDTDESTRRKLSKKCRLPRPHGSLVDETKVNKGKSKIKFDETEFSLLCGEDTDIIACGFAKASEESKKAIHAARMFRPKHPSFMVLLRSYNKCFVPVPAEFSKRHLSGVSEHIKLQVSDGRQWPLRLNKTQRARMIMSRGWNEFKRENNLKEGDTIPLSFINDRKLKYYSFLEAHKSTRWKQTQKWETLLEFLVSCFVSMAATSATFSPPTLVASAVSSPKRKQTNVNYITGLNSFGGLKAHNSVSSLGLSAGTEQSFAKIVSSLRAPSKGKGGSGGALSSTCSDVGEIFRIAAIMNGLVLVGVAVGFVLLRIEAFVEETE</sequence>
<evidence type="ECO:0000313" key="2">
    <source>
        <dbReference type="Proteomes" id="UP000309997"/>
    </source>
</evidence>
<organism evidence="1 2">
    <name type="scientific">Populus alba</name>
    <name type="common">White poplar</name>
    <dbReference type="NCBI Taxonomy" id="43335"/>
    <lineage>
        <taxon>Eukaryota</taxon>
        <taxon>Viridiplantae</taxon>
        <taxon>Streptophyta</taxon>
        <taxon>Embryophyta</taxon>
        <taxon>Tracheophyta</taxon>
        <taxon>Spermatophyta</taxon>
        <taxon>Magnoliopsida</taxon>
        <taxon>eudicotyledons</taxon>
        <taxon>Gunneridae</taxon>
        <taxon>Pentapetalae</taxon>
        <taxon>rosids</taxon>
        <taxon>fabids</taxon>
        <taxon>Malpighiales</taxon>
        <taxon>Salicaceae</taxon>
        <taxon>Saliceae</taxon>
        <taxon>Populus</taxon>
    </lineage>
</organism>
<protein>
    <submittedName>
        <fullName evidence="1">Uncharacterized protein</fullName>
    </submittedName>
</protein>
<dbReference type="Proteomes" id="UP000309997">
    <property type="component" value="Unassembled WGS sequence"/>
</dbReference>
<dbReference type="EMBL" id="RCHU02000004">
    <property type="protein sequence ID" value="KAL3597283.1"/>
    <property type="molecule type" value="Genomic_DNA"/>
</dbReference>
<keyword evidence="2" id="KW-1185">Reference proteome</keyword>
<gene>
    <name evidence="1" type="ORF">D5086_008920</name>
</gene>
<proteinExistence type="predicted"/>
<accession>A0ACC4CHA7</accession>
<reference evidence="1 2" key="1">
    <citation type="journal article" date="2024" name="Plant Biotechnol. J.">
        <title>Genome and CRISPR/Cas9 system of a widespread forest tree (Populus alba) in the world.</title>
        <authorList>
            <person name="Liu Y.J."/>
            <person name="Jiang P.F."/>
            <person name="Han X.M."/>
            <person name="Li X.Y."/>
            <person name="Wang H.M."/>
            <person name="Wang Y.J."/>
            <person name="Wang X.X."/>
            <person name="Zeng Q.Y."/>
        </authorList>
    </citation>
    <scope>NUCLEOTIDE SEQUENCE [LARGE SCALE GENOMIC DNA]</scope>
    <source>
        <strain evidence="2">cv. PAL-ZL1</strain>
    </source>
</reference>
<evidence type="ECO:0000313" key="1">
    <source>
        <dbReference type="EMBL" id="KAL3597283.1"/>
    </source>
</evidence>
<comment type="caution">
    <text evidence="1">The sequence shown here is derived from an EMBL/GenBank/DDBJ whole genome shotgun (WGS) entry which is preliminary data.</text>
</comment>
<name>A0ACC4CHA7_POPAL</name>